<gene>
    <name evidence="1" type="ORF">IAA86_07525</name>
</gene>
<name>A0A9D1FJI9_9BACT</name>
<protein>
    <submittedName>
        <fullName evidence="1">Uncharacterized protein</fullName>
    </submittedName>
</protein>
<dbReference type="Proteomes" id="UP000886865">
    <property type="component" value="Unassembled WGS sequence"/>
</dbReference>
<organism evidence="1 2">
    <name type="scientific">Candidatus Galligastranaerophilus intestinavium</name>
    <dbReference type="NCBI Taxonomy" id="2840836"/>
    <lineage>
        <taxon>Bacteria</taxon>
        <taxon>Candidatus Galligastranaerophilus</taxon>
    </lineage>
</organism>
<sequence length="356" mass="40631">MRILPIRTINNNLNFKNTDKKPKNVTPKNTNPLNNTRTNAICTLQKVLMPQELSCAIRDCKSANRKANAFITKASGMLQTVSQNSKPNVQEALEIYNELKELYEAGDETAPEGEVIKKITVQKDNFATMFEFSKNGRLHSRTKFVDGKPILYQEGIDVLPNDSIRFSREIYYHDNGTVKNYIEGSEHKPDGTKKYSIVSRFINNKISQYLEGYEQRADGTVKKDLEILFIDEESGKYTEGYQENPDGSKTINKELWLDEGRATTYKKDFKQPSPKYSKTSDIISYKDGLPVLHKKNSIKSQGITKSDEVIVMRYNAPYAVAIEYNSLTKNMEIGYKLTNRGWIEATDETLEEILSV</sequence>
<accession>A0A9D1FJI9</accession>
<reference evidence="1" key="1">
    <citation type="submission" date="2020-10" db="EMBL/GenBank/DDBJ databases">
        <authorList>
            <person name="Gilroy R."/>
        </authorList>
    </citation>
    <scope>NUCLEOTIDE SEQUENCE</scope>
    <source>
        <strain evidence="1">CHK152-2871</strain>
    </source>
</reference>
<dbReference type="AlphaFoldDB" id="A0A9D1FJI9"/>
<dbReference type="EMBL" id="DVJQ01000065">
    <property type="protein sequence ID" value="HIS74854.1"/>
    <property type="molecule type" value="Genomic_DNA"/>
</dbReference>
<comment type="caution">
    <text evidence="1">The sequence shown here is derived from an EMBL/GenBank/DDBJ whole genome shotgun (WGS) entry which is preliminary data.</text>
</comment>
<evidence type="ECO:0000313" key="2">
    <source>
        <dbReference type="Proteomes" id="UP000886865"/>
    </source>
</evidence>
<proteinExistence type="predicted"/>
<reference evidence="1" key="2">
    <citation type="journal article" date="2021" name="PeerJ">
        <title>Extensive microbial diversity within the chicken gut microbiome revealed by metagenomics and culture.</title>
        <authorList>
            <person name="Gilroy R."/>
            <person name="Ravi A."/>
            <person name="Getino M."/>
            <person name="Pursley I."/>
            <person name="Horton D.L."/>
            <person name="Alikhan N.F."/>
            <person name="Baker D."/>
            <person name="Gharbi K."/>
            <person name="Hall N."/>
            <person name="Watson M."/>
            <person name="Adriaenssens E.M."/>
            <person name="Foster-Nyarko E."/>
            <person name="Jarju S."/>
            <person name="Secka A."/>
            <person name="Antonio M."/>
            <person name="Oren A."/>
            <person name="Chaudhuri R.R."/>
            <person name="La Ragione R."/>
            <person name="Hildebrand F."/>
            <person name="Pallen M.J."/>
        </authorList>
    </citation>
    <scope>NUCLEOTIDE SEQUENCE</scope>
    <source>
        <strain evidence="1">CHK152-2871</strain>
    </source>
</reference>
<evidence type="ECO:0000313" key="1">
    <source>
        <dbReference type="EMBL" id="HIS74854.1"/>
    </source>
</evidence>